<comment type="caution">
    <text evidence="2">The sequence shown here is derived from an EMBL/GenBank/DDBJ whole genome shotgun (WGS) entry which is preliminary data.</text>
</comment>
<keyword evidence="1" id="KW-0812">Transmembrane</keyword>
<dbReference type="EMBL" id="BSXW01000094">
    <property type="protein sequence ID" value="GMF11949.1"/>
    <property type="molecule type" value="Genomic_DNA"/>
</dbReference>
<keyword evidence="1" id="KW-1133">Transmembrane helix</keyword>
<name>A0A9W6TEY4_9STRA</name>
<keyword evidence="1" id="KW-0472">Membrane</keyword>
<protein>
    <submittedName>
        <fullName evidence="2">Unnamed protein product</fullName>
    </submittedName>
</protein>
<evidence type="ECO:0000256" key="1">
    <source>
        <dbReference type="SAM" id="Phobius"/>
    </source>
</evidence>
<organism evidence="2 3">
    <name type="scientific">Phytophthora lilii</name>
    <dbReference type="NCBI Taxonomy" id="2077276"/>
    <lineage>
        <taxon>Eukaryota</taxon>
        <taxon>Sar</taxon>
        <taxon>Stramenopiles</taxon>
        <taxon>Oomycota</taxon>
        <taxon>Peronosporomycetes</taxon>
        <taxon>Peronosporales</taxon>
        <taxon>Peronosporaceae</taxon>
        <taxon>Phytophthora</taxon>
    </lineage>
</organism>
<evidence type="ECO:0000313" key="2">
    <source>
        <dbReference type="EMBL" id="GMF11949.1"/>
    </source>
</evidence>
<proteinExistence type="predicted"/>
<keyword evidence="3" id="KW-1185">Reference proteome</keyword>
<gene>
    <name evidence="2" type="ORF">Plil01_000261500</name>
</gene>
<evidence type="ECO:0000313" key="3">
    <source>
        <dbReference type="Proteomes" id="UP001165083"/>
    </source>
</evidence>
<reference evidence="2" key="1">
    <citation type="submission" date="2023-04" db="EMBL/GenBank/DDBJ databases">
        <title>Phytophthora lilii NBRC 32176.</title>
        <authorList>
            <person name="Ichikawa N."/>
            <person name="Sato H."/>
            <person name="Tonouchi N."/>
        </authorList>
    </citation>
    <scope>NUCLEOTIDE SEQUENCE</scope>
    <source>
        <strain evidence="2">NBRC 32176</strain>
    </source>
</reference>
<sequence length="99" mass="11151">MGVGHFVVVVIAVMATVITTAEGALAASRGLVDKMAIQRVISNEALDSTSDKVHVRRNLRRKYLGHSSSGDSWWSDFKAWFKDKVFFWKRSKKDANRLP</sequence>
<feature type="transmembrane region" description="Helical" evidence="1">
    <location>
        <begin position="6"/>
        <end position="27"/>
    </location>
</feature>
<accession>A0A9W6TEY4</accession>
<dbReference type="AlphaFoldDB" id="A0A9W6TEY4"/>
<dbReference type="Proteomes" id="UP001165083">
    <property type="component" value="Unassembled WGS sequence"/>
</dbReference>